<keyword evidence="9" id="KW-0238">DNA-binding</keyword>
<dbReference type="PANTHER" id="PTHR10133">
    <property type="entry name" value="DNA POLYMERASE I"/>
    <property type="match status" value="1"/>
</dbReference>
<evidence type="ECO:0000256" key="9">
    <source>
        <dbReference type="ARBA" id="ARBA00023125"/>
    </source>
</evidence>
<dbReference type="Proteomes" id="UP001058660">
    <property type="component" value="Segment"/>
</dbReference>
<dbReference type="InterPro" id="IPR036397">
    <property type="entry name" value="RNaseH_sf"/>
</dbReference>
<dbReference type="GO" id="GO:0003887">
    <property type="term" value="F:DNA-directed DNA polymerase activity"/>
    <property type="evidence" value="ECO:0007669"/>
    <property type="project" value="UniProtKB-KW"/>
</dbReference>
<comment type="similarity">
    <text evidence="1">Belongs to the DNA polymerase type-A family.</text>
</comment>
<evidence type="ECO:0000256" key="7">
    <source>
        <dbReference type="ARBA" id="ARBA00022932"/>
    </source>
</evidence>
<evidence type="ECO:0000256" key="4">
    <source>
        <dbReference type="ARBA" id="ARBA00022679"/>
    </source>
</evidence>
<evidence type="ECO:0000313" key="13">
    <source>
        <dbReference type="EMBL" id="UVK59060.1"/>
    </source>
</evidence>
<keyword evidence="7" id="KW-0239">DNA-directed DNA polymerase</keyword>
<dbReference type="Gene3D" id="3.30.70.370">
    <property type="match status" value="1"/>
</dbReference>
<evidence type="ECO:0000259" key="12">
    <source>
        <dbReference type="SMART" id="SM00482"/>
    </source>
</evidence>
<evidence type="ECO:0000256" key="5">
    <source>
        <dbReference type="ARBA" id="ARBA00022695"/>
    </source>
</evidence>
<dbReference type="GO" id="GO:0006261">
    <property type="term" value="P:DNA-templated DNA replication"/>
    <property type="evidence" value="ECO:0007669"/>
    <property type="project" value="InterPro"/>
</dbReference>
<sequence length="620" mass="68899">MIHLTHIVAGETCDIFIPERRDELDGFWRFLAQGDKVLGLDTETTGLDIYSRTFEVRLVQFGNRREAWVLRADIFRDAIIDALRQERIWTIHNAEYDLRVIDKHFGVTIEELANRVIDTRILAHLLDPRQPHEGGAGLSLKPLSAIYVDDTAPDTQEGLNAVFRTIKNPETGKPCNKSTGWRYIPLDHPLYLLYAGLDVILGSRLVAELAPLVKDLGLSDLSKFEHHLSALLSIMVRRGMRLDVPYTEGLVDRLLEEAEEHKRMAARYGVENVNSTAQVAECLQAMGVKLTERTESGALKVDKGVLLPLAGLTAFWEPIDDVTPNPLANAVIRAKRAEKWATSYGQAFLDLRDTDNRIHANIGGLAARTARMSVSRPPLQQLPSTDWTIRRAIVADPGNRFISADYDQVELRVLAALADVRGMKEAINSGVDLHGYTASLVYGPDFTPKHRKAAKGAGFGKVYGGGPVTLARQWGVPIEDMRHMVSEYDRVYPEVKKYAARLQRRAEYGKREVVTVSGRHLPLDRDRLYSATNYTIQSTARDIAAQAIVDLFDAGLGDYLRLIIHDEVLAEAPEREAEEVAVEVGRIMSSTFYGVPISAAGEVTGKSWGAAYGADPEAGW</sequence>
<dbReference type="SUPFAM" id="SSF53098">
    <property type="entry name" value="Ribonuclease H-like"/>
    <property type="match status" value="1"/>
</dbReference>
<evidence type="ECO:0000256" key="10">
    <source>
        <dbReference type="ARBA" id="ARBA00049244"/>
    </source>
</evidence>
<dbReference type="GO" id="GO:0003677">
    <property type="term" value="F:DNA binding"/>
    <property type="evidence" value="ECO:0007669"/>
    <property type="project" value="UniProtKB-KW"/>
</dbReference>
<proteinExistence type="inferred from homology"/>
<dbReference type="SUPFAM" id="SSF56672">
    <property type="entry name" value="DNA/RNA polymerases"/>
    <property type="match status" value="1"/>
</dbReference>
<organism evidence="13 14">
    <name type="scientific">Microbacterium phage Cen1621</name>
    <dbReference type="NCBI Taxonomy" id="2965191"/>
    <lineage>
        <taxon>Viruses</taxon>
        <taxon>Duplodnaviria</taxon>
        <taxon>Heunggongvirae</taxon>
        <taxon>Uroviricota</taxon>
        <taxon>Caudoviricetes</taxon>
        <taxon>Casidaviridae</taxon>
        <taxon>Cenunavirus</taxon>
        <taxon>Cenunavirus Cen1621</taxon>
    </lineage>
</organism>
<keyword evidence="4" id="KW-0808">Transferase</keyword>
<dbReference type="SMART" id="SM00482">
    <property type="entry name" value="POLAc"/>
    <property type="match status" value="1"/>
</dbReference>
<evidence type="ECO:0000256" key="3">
    <source>
        <dbReference type="ARBA" id="ARBA00015749"/>
    </source>
</evidence>
<keyword evidence="6" id="KW-0235">DNA replication</keyword>
<dbReference type="Gene3D" id="1.20.1060.10">
    <property type="entry name" value="Taq DNA Polymerase, Chain T, domain 4"/>
    <property type="match status" value="1"/>
</dbReference>
<dbReference type="Gene3D" id="3.30.420.10">
    <property type="entry name" value="Ribonuclease H-like superfamily/Ribonuclease H"/>
    <property type="match status" value="1"/>
</dbReference>
<dbReference type="Pfam" id="PF00476">
    <property type="entry name" value="DNA_pol_A"/>
    <property type="match status" value="1"/>
</dbReference>
<dbReference type="EC" id="2.7.7.7" evidence="2"/>
<keyword evidence="14" id="KW-1185">Reference proteome</keyword>
<reference evidence="13" key="1">
    <citation type="submission" date="2022-07" db="EMBL/GenBank/DDBJ databases">
        <authorList>
            <person name="Torres-Arroyo K.M."/>
            <person name="Cardona-Perez A.V."/>
            <person name="Cruz-Vazquez C.O."/>
            <person name="Davila-Rivera B.E."/>
            <person name="Flores-Rivera E.M."/>
            <person name="Morales-Rodriguez J."/>
            <person name="Ramirez-Renta G.M."/>
            <person name="Ramos-Rodriguez C.M."/>
            <person name="Rodriguez-Rivera J.M."/>
            <person name="Toledo-Marrero N."/>
            <person name="Velazquez-Nunez L.D."/>
            <person name="Velez-Alicea A.S."/>
            <person name="Vazquez E."/>
            <person name="Balish M.F."/>
            <person name="Garlena R.A."/>
            <person name="Russell D.A."/>
            <person name="Jacobs-Sera D."/>
            <person name="Hatfull G.F."/>
        </authorList>
    </citation>
    <scope>NUCLEOTIDE SEQUENCE</scope>
</reference>
<dbReference type="GO" id="GO:0039693">
    <property type="term" value="P:viral DNA genome replication"/>
    <property type="evidence" value="ECO:0007669"/>
    <property type="project" value="UniProtKB-KW"/>
</dbReference>
<evidence type="ECO:0000259" key="11">
    <source>
        <dbReference type="SMART" id="SM00474"/>
    </source>
</evidence>
<evidence type="ECO:0000256" key="6">
    <source>
        <dbReference type="ARBA" id="ARBA00022705"/>
    </source>
</evidence>
<dbReference type="PRINTS" id="PR00868">
    <property type="entry name" value="DNAPOLI"/>
</dbReference>
<protein>
    <recommendedName>
        <fullName evidence="3">DNA polymerase</fullName>
        <ecNumber evidence="2">2.7.7.7</ecNumber>
    </recommendedName>
</protein>
<accession>A0A9E7QBK6</accession>
<evidence type="ECO:0000256" key="2">
    <source>
        <dbReference type="ARBA" id="ARBA00012417"/>
    </source>
</evidence>
<dbReference type="InterPro" id="IPR001098">
    <property type="entry name" value="DNA-dir_DNA_pol_A_palm_dom"/>
</dbReference>
<name>A0A9E7QBK6_9CAUD</name>
<feature type="domain" description="DNA-directed DNA polymerase family A palm" evidence="12">
    <location>
        <begin position="386"/>
        <end position="576"/>
    </location>
</feature>
<evidence type="ECO:0000313" key="14">
    <source>
        <dbReference type="Proteomes" id="UP001058660"/>
    </source>
</evidence>
<dbReference type="PANTHER" id="PTHR10133:SF27">
    <property type="entry name" value="DNA POLYMERASE NU"/>
    <property type="match status" value="1"/>
</dbReference>
<gene>
    <name evidence="13" type="primary">44</name>
    <name evidence="13" type="ORF">SEA_CEN1621_44</name>
</gene>
<dbReference type="PROSITE" id="PS00447">
    <property type="entry name" value="DNA_POLYMERASE_A"/>
    <property type="match status" value="1"/>
</dbReference>
<dbReference type="InterPro" id="IPR043502">
    <property type="entry name" value="DNA/RNA_pol_sf"/>
</dbReference>
<dbReference type="Pfam" id="PF01612">
    <property type="entry name" value="DNA_pol_A_exo1"/>
    <property type="match status" value="1"/>
</dbReference>
<dbReference type="EMBL" id="ON970568">
    <property type="protein sequence ID" value="UVK59060.1"/>
    <property type="molecule type" value="Genomic_DNA"/>
</dbReference>
<dbReference type="Gene3D" id="1.10.150.20">
    <property type="entry name" value="5' to 3' exonuclease, C-terminal subdomain"/>
    <property type="match status" value="1"/>
</dbReference>
<dbReference type="InterPro" id="IPR012337">
    <property type="entry name" value="RNaseH-like_sf"/>
</dbReference>
<dbReference type="SMART" id="SM00474">
    <property type="entry name" value="35EXOc"/>
    <property type="match status" value="1"/>
</dbReference>
<keyword evidence="8" id="KW-1194">Viral DNA replication</keyword>
<comment type="catalytic activity">
    <reaction evidence="10">
        <text>DNA(n) + a 2'-deoxyribonucleoside 5'-triphosphate = DNA(n+1) + diphosphate</text>
        <dbReference type="Rhea" id="RHEA:22508"/>
        <dbReference type="Rhea" id="RHEA-COMP:17339"/>
        <dbReference type="Rhea" id="RHEA-COMP:17340"/>
        <dbReference type="ChEBI" id="CHEBI:33019"/>
        <dbReference type="ChEBI" id="CHEBI:61560"/>
        <dbReference type="ChEBI" id="CHEBI:173112"/>
        <dbReference type="EC" id="2.7.7.7"/>
    </reaction>
</comment>
<evidence type="ECO:0000256" key="8">
    <source>
        <dbReference type="ARBA" id="ARBA00023109"/>
    </source>
</evidence>
<dbReference type="GO" id="GO:0006302">
    <property type="term" value="P:double-strand break repair"/>
    <property type="evidence" value="ECO:0007669"/>
    <property type="project" value="TreeGrafter"/>
</dbReference>
<feature type="domain" description="3'-5' exonuclease" evidence="11">
    <location>
        <begin position="15"/>
        <end position="214"/>
    </location>
</feature>
<keyword evidence="5" id="KW-0548">Nucleotidyltransferase</keyword>
<dbReference type="GO" id="GO:0008408">
    <property type="term" value="F:3'-5' exonuclease activity"/>
    <property type="evidence" value="ECO:0007669"/>
    <property type="project" value="InterPro"/>
</dbReference>
<dbReference type="InterPro" id="IPR019760">
    <property type="entry name" value="DNA-dir_DNA_pol_A_CS"/>
</dbReference>
<dbReference type="InterPro" id="IPR002298">
    <property type="entry name" value="DNA_polymerase_A"/>
</dbReference>
<evidence type="ECO:0000256" key="1">
    <source>
        <dbReference type="ARBA" id="ARBA00007705"/>
    </source>
</evidence>
<dbReference type="InterPro" id="IPR002562">
    <property type="entry name" value="3'-5'_exonuclease_dom"/>
</dbReference>